<proteinExistence type="predicted"/>
<evidence type="ECO:0000313" key="2">
    <source>
        <dbReference type="Proteomes" id="UP000886501"/>
    </source>
</evidence>
<name>A0ACB6ZR02_THEGA</name>
<organism evidence="1 2">
    <name type="scientific">Thelephora ganbajun</name>
    <name type="common">Ganba fungus</name>
    <dbReference type="NCBI Taxonomy" id="370292"/>
    <lineage>
        <taxon>Eukaryota</taxon>
        <taxon>Fungi</taxon>
        <taxon>Dikarya</taxon>
        <taxon>Basidiomycota</taxon>
        <taxon>Agaricomycotina</taxon>
        <taxon>Agaricomycetes</taxon>
        <taxon>Thelephorales</taxon>
        <taxon>Thelephoraceae</taxon>
        <taxon>Thelephora</taxon>
    </lineage>
</organism>
<accession>A0ACB6ZR02</accession>
<dbReference type="EMBL" id="MU117970">
    <property type="protein sequence ID" value="KAF9652101.1"/>
    <property type="molecule type" value="Genomic_DNA"/>
</dbReference>
<reference evidence="1" key="2">
    <citation type="journal article" date="2020" name="Nat. Commun.">
        <title>Large-scale genome sequencing of mycorrhizal fungi provides insights into the early evolution of symbiotic traits.</title>
        <authorList>
            <person name="Miyauchi S."/>
            <person name="Kiss E."/>
            <person name="Kuo A."/>
            <person name="Drula E."/>
            <person name="Kohler A."/>
            <person name="Sanchez-Garcia M."/>
            <person name="Morin E."/>
            <person name="Andreopoulos B."/>
            <person name="Barry K.W."/>
            <person name="Bonito G."/>
            <person name="Buee M."/>
            <person name="Carver A."/>
            <person name="Chen C."/>
            <person name="Cichocki N."/>
            <person name="Clum A."/>
            <person name="Culley D."/>
            <person name="Crous P.W."/>
            <person name="Fauchery L."/>
            <person name="Girlanda M."/>
            <person name="Hayes R.D."/>
            <person name="Keri Z."/>
            <person name="LaButti K."/>
            <person name="Lipzen A."/>
            <person name="Lombard V."/>
            <person name="Magnuson J."/>
            <person name="Maillard F."/>
            <person name="Murat C."/>
            <person name="Nolan M."/>
            <person name="Ohm R.A."/>
            <person name="Pangilinan J."/>
            <person name="Pereira M.F."/>
            <person name="Perotto S."/>
            <person name="Peter M."/>
            <person name="Pfister S."/>
            <person name="Riley R."/>
            <person name="Sitrit Y."/>
            <person name="Stielow J.B."/>
            <person name="Szollosi G."/>
            <person name="Zifcakova L."/>
            <person name="Stursova M."/>
            <person name="Spatafora J.W."/>
            <person name="Tedersoo L."/>
            <person name="Vaario L.M."/>
            <person name="Yamada A."/>
            <person name="Yan M."/>
            <person name="Wang P."/>
            <person name="Xu J."/>
            <person name="Bruns T."/>
            <person name="Baldrian P."/>
            <person name="Vilgalys R."/>
            <person name="Dunand C."/>
            <person name="Henrissat B."/>
            <person name="Grigoriev I.V."/>
            <person name="Hibbett D."/>
            <person name="Nagy L.G."/>
            <person name="Martin F.M."/>
        </authorList>
    </citation>
    <scope>NUCLEOTIDE SEQUENCE</scope>
    <source>
        <strain evidence="1">P2</strain>
    </source>
</reference>
<reference evidence="1" key="1">
    <citation type="submission" date="2019-10" db="EMBL/GenBank/DDBJ databases">
        <authorList>
            <consortium name="DOE Joint Genome Institute"/>
            <person name="Kuo A."/>
            <person name="Miyauchi S."/>
            <person name="Kiss E."/>
            <person name="Drula E."/>
            <person name="Kohler A."/>
            <person name="Sanchez-Garcia M."/>
            <person name="Andreopoulos B."/>
            <person name="Barry K.W."/>
            <person name="Bonito G."/>
            <person name="Buee M."/>
            <person name="Carver A."/>
            <person name="Chen C."/>
            <person name="Cichocki N."/>
            <person name="Clum A."/>
            <person name="Culley D."/>
            <person name="Crous P.W."/>
            <person name="Fauchery L."/>
            <person name="Girlanda M."/>
            <person name="Hayes R."/>
            <person name="Keri Z."/>
            <person name="Labutti K."/>
            <person name="Lipzen A."/>
            <person name="Lombard V."/>
            <person name="Magnuson J."/>
            <person name="Maillard F."/>
            <person name="Morin E."/>
            <person name="Murat C."/>
            <person name="Nolan M."/>
            <person name="Ohm R."/>
            <person name="Pangilinan J."/>
            <person name="Pereira M."/>
            <person name="Perotto S."/>
            <person name="Peter M."/>
            <person name="Riley R."/>
            <person name="Sitrit Y."/>
            <person name="Stielow B."/>
            <person name="Szollosi G."/>
            <person name="Zifcakova L."/>
            <person name="Stursova M."/>
            <person name="Spatafora J.W."/>
            <person name="Tedersoo L."/>
            <person name="Vaario L.-M."/>
            <person name="Yamada A."/>
            <person name="Yan M."/>
            <person name="Wang P."/>
            <person name="Xu J."/>
            <person name="Bruns T."/>
            <person name="Baldrian P."/>
            <person name="Vilgalys R."/>
            <person name="Henrissat B."/>
            <person name="Grigoriev I.V."/>
            <person name="Hibbett D."/>
            <person name="Nagy L.G."/>
            <person name="Martin F.M."/>
        </authorList>
    </citation>
    <scope>NUCLEOTIDE SEQUENCE</scope>
    <source>
        <strain evidence="1">P2</strain>
    </source>
</reference>
<protein>
    <submittedName>
        <fullName evidence="1">Uncharacterized protein</fullName>
    </submittedName>
</protein>
<comment type="caution">
    <text evidence="1">The sequence shown here is derived from an EMBL/GenBank/DDBJ whole genome shotgun (WGS) entry which is preliminary data.</text>
</comment>
<gene>
    <name evidence="1" type="ORF">BDM02DRAFT_3183829</name>
</gene>
<keyword evidence="2" id="KW-1185">Reference proteome</keyword>
<sequence length="514" mass="57229">MIHPKAIWQVNSVIDKSTSRNPATRVALVTTSCDTYGLAVLNLAQDKTEIMSIFVDNDGAAIKFFIQKDIPEEIKSRIADIITRLGGRIEDKVPRAGYVLINPDTPEGNRLKSCWLTVDRPERFVVPYTFVEMCESKGVLLKQIFIHEDRPMGIHIHRSIANVIVRGNIAAVITHAGGNPYASEEEARVILADNQTPTFMQLVKEYESSPGKYIEHFEWIGKCVAAGRVSYTPSVYKNPGGRRPGEERTQFTASDEQHLCEYVALKIPFKESGGRTGNRLYQQLCEKVNEPGYGWVSRHTWQSWRERYKKNSTRLDIAIANIISQRPVVPGEKGQYGYVRLIEEKGRKTKKTPKHGTPIPPDLYGASGSTPSSVQASTSTSGELVHPASIITYSAPLQSTPISVGDTSRTATLSSLEESQGGSGWAIKVGDAPPPAWGKKRGLPQEDTLESDSKRKRVDPCIEHHASVKEIAAAFQFTPAEVGAYYFRVNQDVERTRRRFEKARKLLDGMSDVE</sequence>
<dbReference type="Proteomes" id="UP000886501">
    <property type="component" value="Unassembled WGS sequence"/>
</dbReference>
<evidence type="ECO:0000313" key="1">
    <source>
        <dbReference type="EMBL" id="KAF9652101.1"/>
    </source>
</evidence>